<dbReference type="NCBIfam" id="TIGR02570">
    <property type="entry name" value="cas7_GSU0053"/>
    <property type="match status" value="1"/>
</dbReference>
<gene>
    <name evidence="2" type="primary">cas7g</name>
    <name evidence="2" type="synonym">csx4</name>
</gene>
<proteinExistence type="predicted"/>
<reference evidence="2" key="1">
    <citation type="journal article" date="2005" name="PLoS Comput. Biol.">
        <title>A guild of 45 CRISPR-associated (Cas) protein families and multiple CRISPR/Cas subtypes exist in prokaryotic genomes.</title>
        <authorList>
            <person name="Haft D.H."/>
            <person name="Selengut J."/>
            <person name="Mongodin E.F."/>
            <person name="Nelson K.E."/>
        </authorList>
    </citation>
    <scope>NUCLEOTIDE SEQUENCE</scope>
</reference>
<reference evidence="2" key="2">
    <citation type="journal article" date="2011" name="Nat. Rev. Microbiol.">
        <title>Evolution and classification of the CRISPR-Cas systems.</title>
        <authorList>
            <person name="Makarova K.S."/>
            <person name="Haft D.H."/>
            <person name="Barrangou R."/>
            <person name="Brouns S.J."/>
            <person name="Charpentier E."/>
            <person name="Horvath P."/>
            <person name="Moineau S."/>
            <person name="Mojica F.J."/>
            <person name="Wolf Y.I."/>
            <person name="Yakunin A.F."/>
            <person name="van der Oost J."/>
            <person name="Koonin E.V."/>
        </authorList>
    </citation>
    <scope>NUCLEOTIDE SEQUENCE</scope>
</reference>
<accession>A0A8B6X9B2</accession>
<dbReference type="Pfam" id="PF09617">
    <property type="entry name" value="Cas_GSU0053"/>
    <property type="match status" value="1"/>
</dbReference>
<dbReference type="RefSeq" id="WP_051378039.1">
    <property type="nucleotide sequence ID" value="NZ_AXWS01000007.1"/>
</dbReference>
<protein>
    <submittedName>
        <fullName evidence="2">Type I-G CRISPR-associated RAMP protein Csb1/Cas7g</fullName>
    </submittedName>
</protein>
<dbReference type="AlphaFoldDB" id="A0A8B6X9B2"/>
<dbReference type="Proteomes" id="UP000675920">
    <property type="component" value="Unplaced"/>
</dbReference>
<dbReference type="OrthoDB" id="190628at2"/>
<keyword evidence="1" id="KW-1185">Reference proteome</keyword>
<organism evidence="1 2">
    <name type="scientific">Derxia gummosa DSM 723</name>
    <dbReference type="NCBI Taxonomy" id="1121388"/>
    <lineage>
        <taxon>Bacteria</taxon>
        <taxon>Pseudomonadati</taxon>
        <taxon>Pseudomonadota</taxon>
        <taxon>Betaproteobacteria</taxon>
        <taxon>Burkholderiales</taxon>
        <taxon>Alcaligenaceae</taxon>
        <taxon>Derxia</taxon>
    </lineage>
</organism>
<evidence type="ECO:0000313" key="2">
    <source>
        <dbReference type="RefSeq" id="WP_051378039.1"/>
    </source>
</evidence>
<evidence type="ECO:0000313" key="1">
    <source>
        <dbReference type="Proteomes" id="UP000675920"/>
    </source>
</evidence>
<reference evidence="2" key="3">
    <citation type="submission" date="2025-08" db="UniProtKB">
        <authorList>
            <consortium name="RefSeq"/>
        </authorList>
    </citation>
    <scope>IDENTIFICATION</scope>
</reference>
<sequence length="348" mass="36923">MPAAPADDLNRFLTDDGIVALVARQTLRPVDGEGTPFFPPTYLGAGNKPTYCISPLTDGRNLCTVDSVQSQANRFEEALMQPAYRALVRKVEVTATLANGETRTLDMLQLGHRIADAGIQFSTLGDDANRAMRSFASGPDDIARLSPTSLICGIWESRGEGSQLKIPRAFSATITARDVRQLRRMATFNSAFGSAELGFPDKLSELGLDHVPAEEGLGGVVADGPILRTATLNLVALRDNTRQRRATPPTPAAAYIHALGLLALVMPTECFLRQGCLLVPAGARQLVAVARDGSETALTLDHDAVLAHATAAAQTFGIPALEPLAATFQKERVTAAKAKAKAKGAKAK</sequence>
<dbReference type="InterPro" id="IPR013403">
    <property type="entry name" value="CRISPR-assoc_prot_Csb1/Cas7u"/>
</dbReference>
<name>A0A8B6X9B2_9BURK</name>